<evidence type="ECO:0000256" key="1">
    <source>
        <dbReference type="SAM" id="MobiDB-lite"/>
    </source>
</evidence>
<feature type="region of interest" description="Disordered" evidence="1">
    <location>
        <begin position="1"/>
        <end position="24"/>
    </location>
</feature>
<reference evidence="2 3" key="1">
    <citation type="submission" date="2019-05" db="EMBL/GenBank/DDBJ databases">
        <title>Another draft genome of Portunus trituberculatus and its Hox gene families provides insights of decapod evolution.</title>
        <authorList>
            <person name="Jeong J.-H."/>
            <person name="Song I."/>
            <person name="Kim S."/>
            <person name="Choi T."/>
            <person name="Kim D."/>
            <person name="Ryu S."/>
            <person name="Kim W."/>
        </authorList>
    </citation>
    <scope>NUCLEOTIDE SEQUENCE [LARGE SCALE GENOMIC DNA]</scope>
    <source>
        <tissue evidence="2">Muscle</tissue>
    </source>
</reference>
<name>A0A5B7IES5_PORTR</name>
<keyword evidence="3" id="KW-1185">Reference proteome</keyword>
<dbReference type="EMBL" id="VSRR010059616">
    <property type="protein sequence ID" value="MPC82382.1"/>
    <property type="molecule type" value="Genomic_DNA"/>
</dbReference>
<dbReference type="Proteomes" id="UP000324222">
    <property type="component" value="Unassembled WGS sequence"/>
</dbReference>
<protein>
    <submittedName>
        <fullName evidence="2">Uncharacterized protein</fullName>
    </submittedName>
</protein>
<gene>
    <name evidence="2" type="ORF">E2C01_077046</name>
</gene>
<sequence length="24" mass="2527">MKSFSESGDPIQRVAAPSDAAPKH</sequence>
<evidence type="ECO:0000313" key="2">
    <source>
        <dbReference type="EMBL" id="MPC82382.1"/>
    </source>
</evidence>
<accession>A0A5B7IES5</accession>
<proteinExistence type="predicted"/>
<organism evidence="2 3">
    <name type="scientific">Portunus trituberculatus</name>
    <name type="common">Swimming crab</name>
    <name type="synonym">Neptunus trituberculatus</name>
    <dbReference type="NCBI Taxonomy" id="210409"/>
    <lineage>
        <taxon>Eukaryota</taxon>
        <taxon>Metazoa</taxon>
        <taxon>Ecdysozoa</taxon>
        <taxon>Arthropoda</taxon>
        <taxon>Crustacea</taxon>
        <taxon>Multicrustacea</taxon>
        <taxon>Malacostraca</taxon>
        <taxon>Eumalacostraca</taxon>
        <taxon>Eucarida</taxon>
        <taxon>Decapoda</taxon>
        <taxon>Pleocyemata</taxon>
        <taxon>Brachyura</taxon>
        <taxon>Eubrachyura</taxon>
        <taxon>Portunoidea</taxon>
        <taxon>Portunidae</taxon>
        <taxon>Portuninae</taxon>
        <taxon>Portunus</taxon>
    </lineage>
</organism>
<dbReference type="AlphaFoldDB" id="A0A5B7IES5"/>
<evidence type="ECO:0000313" key="3">
    <source>
        <dbReference type="Proteomes" id="UP000324222"/>
    </source>
</evidence>
<comment type="caution">
    <text evidence="2">The sequence shown here is derived from an EMBL/GenBank/DDBJ whole genome shotgun (WGS) entry which is preliminary data.</text>
</comment>